<dbReference type="EMBL" id="JH767141">
    <property type="protein sequence ID" value="EQC38553.1"/>
    <property type="molecule type" value="Genomic_DNA"/>
</dbReference>
<dbReference type="Proteomes" id="UP000030762">
    <property type="component" value="Unassembled WGS sequence"/>
</dbReference>
<dbReference type="GO" id="GO:0034237">
    <property type="term" value="F:protein kinase A regulatory subunit binding"/>
    <property type="evidence" value="ECO:0007669"/>
    <property type="project" value="TreeGrafter"/>
</dbReference>
<dbReference type="SMART" id="SM00382">
    <property type="entry name" value="AAA"/>
    <property type="match status" value="1"/>
</dbReference>
<dbReference type="InterPro" id="IPR009097">
    <property type="entry name" value="Cyclic_Pdiesterase"/>
</dbReference>
<dbReference type="Pfam" id="PF10469">
    <property type="entry name" value="AKAP7_NLS"/>
    <property type="match status" value="1"/>
</dbReference>
<dbReference type="SUPFAM" id="SSF55144">
    <property type="entry name" value="LigT-like"/>
    <property type="match status" value="1"/>
</dbReference>
<feature type="domain" description="AAA+ ATPase" evidence="2">
    <location>
        <begin position="259"/>
        <end position="385"/>
    </location>
</feature>
<dbReference type="VEuPathDB" id="FungiDB:SDRG_04258"/>
<evidence type="ECO:0000256" key="1">
    <source>
        <dbReference type="SAM" id="MobiDB-lite"/>
    </source>
</evidence>
<dbReference type="AlphaFoldDB" id="T0S0U8"/>
<dbReference type="RefSeq" id="XP_008608145.1">
    <property type="nucleotide sequence ID" value="XM_008609923.1"/>
</dbReference>
<dbReference type="Gene3D" id="3.40.50.300">
    <property type="entry name" value="P-loop containing nucleotide triphosphate hydrolases"/>
    <property type="match status" value="1"/>
</dbReference>
<organism evidence="3 4">
    <name type="scientific">Saprolegnia diclina (strain VS20)</name>
    <dbReference type="NCBI Taxonomy" id="1156394"/>
    <lineage>
        <taxon>Eukaryota</taxon>
        <taxon>Sar</taxon>
        <taxon>Stramenopiles</taxon>
        <taxon>Oomycota</taxon>
        <taxon>Saprolegniomycetes</taxon>
        <taxon>Saprolegniales</taxon>
        <taxon>Saprolegniaceae</taxon>
        <taxon>Saprolegnia</taxon>
    </lineage>
</organism>
<dbReference type="GeneID" id="19944985"/>
<dbReference type="OMA" id="TIARCES"/>
<dbReference type="PANTHER" id="PTHR15934:SF2">
    <property type="entry name" value="A-KINASE ANCHOR PROTEIN 7-LIKE PHOSPHOESTERASE DOMAIN-CONTAINING PROTEIN"/>
    <property type="match status" value="1"/>
</dbReference>
<dbReference type="STRING" id="1156394.T0S0U8"/>
<dbReference type="Gene3D" id="3.90.1140.10">
    <property type="entry name" value="Cyclic phosphodiesterase"/>
    <property type="match status" value="1"/>
</dbReference>
<keyword evidence="4" id="KW-1185">Reference proteome</keyword>
<dbReference type="OrthoDB" id="3231855at2759"/>
<dbReference type="PANTHER" id="PTHR15934">
    <property type="entry name" value="RNA 2',3'-CYCLIC PHOSPHODIESTERASE"/>
    <property type="match status" value="1"/>
</dbReference>
<dbReference type="InParanoid" id="T0S0U8"/>
<evidence type="ECO:0000259" key="2">
    <source>
        <dbReference type="SMART" id="SM00382"/>
    </source>
</evidence>
<dbReference type="SUPFAM" id="SSF52540">
    <property type="entry name" value="P-loop containing nucleoside triphosphate hydrolases"/>
    <property type="match status" value="1"/>
</dbReference>
<name>T0S0U8_SAPDV</name>
<dbReference type="Pfam" id="PF13238">
    <property type="entry name" value="AAA_18"/>
    <property type="match status" value="1"/>
</dbReference>
<protein>
    <recommendedName>
        <fullName evidence="2">AAA+ ATPase domain-containing protein</fullName>
    </recommendedName>
</protein>
<proteinExistence type="predicted"/>
<dbReference type="eggNOG" id="KOG2814">
    <property type="taxonomic scope" value="Eukaryota"/>
</dbReference>
<dbReference type="GO" id="GO:0010738">
    <property type="term" value="P:regulation of protein kinase A signaling"/>
    <property type="evidence" value="ECO:0007669"/>
    <property type="project" value="TreeGrafter"/>
</dbReference>
<sequence length="408" mass="44546">MWSSRDQPPRGPPQGMNPRAALLYGGQDRNGADAGPKSTYASGRSGKRSARARPTTGPNAFLCFRLTEPATIARCESIQDAIQRKDARLAHGMIPPPKLHCTLLVLRLHTLQDLWRTQAVLRRAQHLLSALFPPNKTVSLDGVTHFNHRVLIATLAPCPALGFLVENLHSELRAAGLDLAGNHAPYIPHITLCKLSSYASIDPALYGAYRHTTIGVQPVTSLELCTIGGSARAIDGSHPSLYSIPNPPVSILLDVLLQPGDAVLLRGVPGAGKSTLARHLQSDCDRRGLSSVVCTSEGYYAERNSLVFDEPQSDEPDDFCNRTLAHALAEKTDVVVIDRAHLSLRSVQATLHTVRHCRVWVVELHTNNVLACVRRSHRRVTLQASDETLEPIGALWDRALVRQLPTDV</sequence>
<dbReference type="InterPro" id="IPR052641">
    <property type="entry name" value="AKAP7_isoform_gamma"/>
</dbReference>
<feature type="region of interest" description="Disordered" evidence="1">
    <location>
        <begin position="1"/>
        <end position="54"/>
    </location>
</feature>
<accession>T0S0U8</accession>
<gene>
    <name evidence="3" type="ORF">SDRG_04258</name>
</gene>
<evidence type="ECO:0000313" key="3">
    <source>
        <dbReference type="EMBL" id="EQC38553.1"/>
    </source>
</evidence>
<dbReference type="InterPro" id="IPR003593">
    <property type="entry name" value="AAA+_ATPase"/>
</dbReference>
<reference evidence="3 4" key="1">
    <citation type="submission" date="2012-04" db="EMBL/GenBank/DDBJ databases">
        <title>The Genome Sequence of Saprolegnia declina VS20.</title>
        <authorList>
            <consortium name="The Broad Institute Genome Sequencing Platform"/>
            <person name="Russ C."/>
            <person name="Nusbaum C."/>
            <person name="Tyler B."/>
            <person name="van West P."/>
            <person name="Dieguez-Uribeondo J."/>
            <person name="de Bruijn I."/>
            <person name="Tripathy S."/>
            <person name="Jiang R."/>
            <person name="Young S.K."/>
            <person name="Zeng Q."/>
            <person name="Gargeya S."/>
            <person name="Fitzgerald M."/>
            <person name="Haas B."/>
            <person name="Abouelleil A."/>
            <person name="Alvarado L."/>
            <person name="Arachchi H.M."/>
            <person name="Berlin A."/>
            <person name="Chapman S.B."/>
            <person name="Goldberg J."/>
            <person name="Griggs A."/>
            <person name="Gujja S."/>
            <person name="Hansen M."/>
            <person name="Howarth C."/>
            <person name="Imamovic A."/>
            <person name="Larimer J."/>
            <person name="McCowen C."/>
            <person name="Montmayeur A."/>
            <person name="Murphy C."/>
            <person name="Neiman D."/>
            <person name="Pearson M."/>
            <person name="Priest M."/>
            <person name="Roberts A."/>
            <person name="Saif S."/>
            <person name="Shea T."/>
            <person name="Sisk P."/>
            <person name="Sykes S."/>
            <person name="Wortman J."/>
            <person name="Nusbaum C."/>
            <person name="Birren B."/>
        </authorList>
    </citation>
    <scope>NUCLEOTIDE SEQUENCE [LARGE SCALE GENOMIC DNA]</scope>
    <source>
        <strain evidence="3 4">VS20</strain>
    </source>
</reference>
<evidence type="ECO:0000313" key="4">
    <source>
        <dbReference type="Proteomes" id="UP000030762"/>
    </source>
</evidence>
<dbReference type="GO" id="GO:0005829">
    <property type="term" value="C:cytosol"/>
    <property type="evidence" value="ECO:0007669"/>
    <property type="project" value="TreeGrafter"/>
</dbReference>
<dbReference type="InterPro" id="IPR019510">
    <property type="entry name" value="AKAP7-like_phosphoesterase"/>
</dbReference>
<dbReference type="InterPro" id="IPR027417">
    <property type="entry name" value="P-loop_NTPase"/>
</dbReference>